<keyword evidence="12" id="KW-1185">Reference proteome</keyword>
<dbReference type="GO" id="GO:0051258">
    <property type="term" value="P:protein polymerization"/>
    <property type="evidence" value="ECO:0007669"/>
    <property type="project" value="InterPro"/>
</dbReference>
<keyword evidence="7" id="KW-1015">Disulfide bond</keyword>
<dbReference type="PANTHER" id="PTHR47221:SF6">
    <property type="entry name" value="FIBRINOGEN ALPHA CHAIN"/>
    <property type="match status" value="1"/>
</dbReference>
<dbReference type="GO" id="GO:0005201">
    <property type="term" value="F:extracellular matrix structural constituent"/>
    <property type="evidence" value="ECO:0007669"/>
    <property type="project" value="TreeGrafter"/>
</dbReference>
<dbReference type="GO" id="GO:0005102">
    <property type="term" value="F:signaling receptor binding"/>
    <property type="evidence" value="ECO:0007669"/>
    <property type="project" value="InterPro"/>
</dbReference>
<dbReference type="GO" id="GO:0030674">
    <property type="term" value="F:protein-macromolecule adaptor activity"/>
    <property type="evidence" value="ECO:0007669"/>
    <property type="project" value="TreeGrafter"/>
</dbReference>
<proteinExistence type="predicted"/>
<evidence type="ECO:0000256" key="4">
    <source>
        <dbReference type="ARBA" id="ARBA00022729"/>
    </source>
</evidence>
<evidence type="ECO:0000256" key="9">
    <source>
        <dbReference type="SAM" id="SignalP"/>
    </source>
</evidence>
<evidence type="ECO:0000313" key="12">
    <source>
        <dbReference type="Proteomes" id="UP000257200"/>
    </source>
</evidence>
<dbReference type="InterPro" id="IPR037579">
    <property type="entry name" value="FIB_ANG-like"/>
</dbReference>
<name>A0A3Q1F3U9_9TELE</name>
<evidence type="ECO:0000256" key="2">
    <source>
        <dbReference type="ARBA" id="ARBA00022525"/>
    </source>
</evidence>
<protein>
    <submittedName>
        <fullName evidence="11">Fibrinogen alpha chain</fullName>
    </submittedName>
</protein>
<dbReference type="Ensembl" id="ENSAPOT00000018037.1">
    <property type="protein sequence ID" value="ENSAPOP00000010672.1"/>
    <property type="gene ID" value="ENSAPOG00000013157.1"/>
</dbReference>
<comment type="subcellular location">
    <subcellularLocation>
        <location evidence="1">Secreted</location>
    </subcellularLocation>
</comment>
<organism evidence="11 12">
    <name type="scientific">Acanthochromis polyacanthus</name>
    <name type="common">spiny chromis</name>
    <dbReference type="NCBI Taxonomy" id="80966"/>
    <lineage>
        <taxon>Eukaryota</taxon>
        <taxon>Metazoa</taxon>
        <taxon>Chordata</taxon>
        <taxon>Craniata</taxon>
        <taxon>Vertebrata</taxon>
        <taxon>Euteleostomi</taxon>
        <taxon>Actinopterygii</taxon>
        <taxon>Neopterygii</taxon>
        <taxon>Teleostei</taxon>
        <taxon>Neoteleostei</taxon>
        <taxon>Acanthomorphata</taxon>
        <taxon>Ovalentaria</taxon>
        <taxon>Pomacentridae</taxon>
        <taxon>Acanthochromis</taxon>
    </lineage>
</organism>
<feature type="domain" description="Fibrinogen alpha/beta/gamma chain coiled coil" evidence="10">
    <location>
        <begin position="292"/>
        <end position="436"/>
    </location>
</feature>
<dbReference type="GO" id="GO:0072377">
    <property type="term" value="P:blood coagulation, common pathway"/>
    <property type="evidence" value="ECO:0007669"/>
    <property type="project" value="TreeGrafter"/>
</dbReference>
<dbReference type="GO" id="GO:0005577">
    <property type="term" value="C:fibrinogen complex"/>
    <property type="evidence" value="ECO:0007669"/>
    <property type="project" value="InterPro"/>
</dbReference>
<dbReference type="GO" id="GO:0042730">
    <property type="term" value="P:fibrinolysis"/>
    <property type="evidence" value="ECO:0007669"/>
    <property type="project" value="TreeGrafter"/>
</dbReference>
<dbReference type="InParanoid" id="A0A3Q1F3U9"/>
<keyword evidence="6" id="KW-0094">Blood coagulation</keyword>
<dbReference type="Proteomes" id="UP000257200">
    <property type="component" value="Unplaced"/>
</dbReference>
<feature type="signal peptide" evidence="9">
    <location>
        <begin position="1"/>
        <end position="16"/>
    </location>
</feature>
<accession>A0A3Q1F3U9</accession>
<evidence type="ECO:0000256" key="6">
    <source>
        <dbReference type="ARBA" id="ARBA00023084"/>
    </source>
</evidence>
<reference evidence="11" key="1">
    <citation type="submission" date="2025-08" db="UniProtKB">
        <authorList>
            <consortium name="Ensembl"/>
        </authorList>
    </citation>
    <scope>IDENTIFICATION</scope>
</reference>
<dbReference type="Pfam" id="PF08702">
    <property type="entry name" value="Fib_alpha"/>
    <property type="match status" value="2"/>
</dbReference>
<evidence type="ECO:0000256" key="5">
    <source>
        <dbReference type="ARBA" id="ARBA00023054"/>
    </source>
</evidence>
<dbReference type="AlphaFoldDB" id="A0A3Q1F3U9"/>
<dbReference type="GO" id="GO:0034116">
    <property type="term" value="P:positive regulation of heterotypic cell-cell adhesion"/>
    <property type="evidence" value="ECO:0007669"/>
    <property type="project" value="TreeGrafter"/>
</dbReference>
<evidence type="ECO:0000256" key="7">
    <source>
        <dbReference type="ARBA" id="ARBA00023157"/>
    </source>
</evidence>
<evidence type="ECO:0000256" key="8">
    <source>
        <dbReference type="ARBA" id="ARBA00025974"/>
    </source>
</evidence>
<keyword evidence="2" id="KW-0964">Secreted</keyword>
<evidence type="ECO:0000256" key="3">
    <source>
        <dbReference type="ARBA" id="ARBA00022696"/>
    </source>
</evidence>
<sequence length="517" mass="58115">MQRLAFIVCLLSVASAQIDPRGARPVEHGTRSEKCATEKEWPFCTDDEWGPKCPSGCRIQGLMDKFDHTTVKKIEQIRGLLDKNKASHRSADEGSKQTYDYLRDRLTLESGNNNNYYGLALNLRQRITNMKIKIDTQIRLLAALKDRVKDQVIEMQRLEVDIDIKLRSCKGSCASYSEHQVDQDSYVTLDKQINQLDSQFAQNTVSVGSLYVMKSKPLKDVTVDSIYKSSHIVTGAAAQTKDDDLPEVPRLILEAEGSTSSPATVSKDPVCLRLNRQNQDGRQSIRRQQCGATPDVPMCSDDDWISKCPSGCRLQGLIQQTGDTVDRKLWTVCRAAKTMEDATEKSMKAAASVYSSQRLLVVSRYMSELKFTKLAEDLSGNVTTLRKRSTQLSRQLEELSVDVRKQIEDLYRAEVDIDMKLRSCHGSCRSVPPFKVDHSSYETLRADMDETLGRRNKATRPPEDVPHIKLQPVDAGVASSAGYKSIPTVERELLTPFKDIEQNRLTMEKGLNAAELE</sequence>
<reference evidence="11" key="2">
    <citation type="submission" date="2025-09" db="UniProtKB">
        <authorList>
            <consortium name="Ensembl"/>
        </authorList>
    </citation>
    <scope>IDENTIFICATION</scope>
</reference>
<dbReference type="GO" id="GO:0070527">
    <property type="term" value="P:platelet aggregation"/>
    <property type="evidence" value="ECO:0007669"/>
    <property type="project" value="TreeGrafter"/>
</dbReference>
<keyword evidence="4 9" id="KW-0732">Signal</keyword>
<dbReference type="SUPFAM" id="SSF58010">
    <property type="entry name" value="Fibrinogen coiled-coil and central regions"/>
    <property type="match status" value="2"/>
</dbReference>
<keyword evidence="5" id="KW-0175">Coiled coil</keyword>
<dbReference type="SMART" id="SM01212">
    <property type="entry name" value="Fib_alpha"/>
    <property type="match status" value="2"/>
</dbReference>
<dbReference type="STRING" id="80966.ENSAPOP00000010672"/>
<evidence type="ECO:0000313" key="11">
    <source>
        <dbReference type="Ensembl" id="ENSAPOP00000010672.1"/>
    </source>
</evidence>
<keyword evidence="3" id="KW-0356">Hemostasis</keyword>
<evidence type="ECO:0000256" key="1">
    <source>
        <dbReference type="ARBA" id="ARBA00004613"/>
    </source>
</evidence>
<dbReference type="GeneTree" id="ENSGT00940000157467"/>
<feature type="chain" id="PRO_5018733974" evidence="9">
    <location>
        <begin position="17"/>
        <end position="517"/>
    </location>
</feature>
<dbReference type="InterPro" id="IPR012290">
    <property type="entry name" value="Fibrinogen_a/b/g_coil_dom"/>
</dbReference>
<comment type="subunit">
    <text evidence="8">Heterohexamer; disulfide linked. Contains 2 sets of 3 non-identical chains (alpha, beta and gamma). The 2 heterotrimers are in head to head conformation with the N-termini in a small central domain.</text>
</comment>
<dbReference type="Gene3D" id="1.20.5.50">
    <property type="match status" value="2"/>
</dbReference>
<evidence type="ECO:0000259" key="10">
    <source>
        <dbReference type="SMART" id="SM01212"/>
    </source>
</evidence>
<feature type="domain" description="Fibrinogen alpha/beta/gamma chain coiled coil" evidence="10">
    <location>
        <begin position="37"/>
        <end position="181"/>
    </location>
</feature>
<dbReference type="PANTHER" id="PTHR47221">
    <property type="entry name" value="FIBRINOGEN ALPHA CHAIN"/>
    <property type="match status" value="1"/>
</dbReference>